<evidence type="ECO:0000313" key="2">
    <source>
        <dbReference type="Proteomes" id="UP000183816"/>
    </source>
</evidence>
<name>A0A1H0NTB9_STREI</name>
<protein>
    <submittedName>
        <fullName evidence="1">Enterocin A Immunity</fullName>
    </submittedName>
</protein>
<dbReference type="CDD" id="cd21059">
    <property type="entry name" value="LciA-like"/>
    <property type="match status" value="1"/>
</dbReference>
<dbReference type="InterPro" id="IPR015046">
    <property type="entry name" value="LciA_Immunity-like"/>
</dbReference>
<dbReference type="EMBL" id="FNJK01000003">
    <property type="protein sequence ID" value="SDO95909.1"/>
    <property type="molecule type" value="Genomic_DNA"/>
</dbReference>
<accession>A0A1H0NTB9</accession>
<dbReference type="Pfam" id="PF08951">
    <property type="entry name" value="EntA_Immun"/>
    <property type="match status" value="1"/>
</dbReference>
<gene>
    <name evidence="1" type="ORF">SAMN05216347_103221</name>
</gene>
<dbReference type="OrthoDB" id="1931729at2"/>
<dbReference type="GO" id="GO:0030153">
    <property type="term" value="P:bacteriocin immunity"/>
    <property type="evidence" value="ECO:0007669"/>
    <property type="project" value="InterPro"/>
</dbReference>
<organism evidence="1 2">
    <name type="scientific">Streptococcus equinus</name>
    <name type="common">Streptococcus bovis</name>
    <dbReference type="NCBI Taxonomy" id="1335"/>
    <lineage>
        <taxon>Bacteria</taxon>
        <taxon>Bacillati</taxon>
        <taxon>Bacillota</taxon>
        <taxon>Bacilli</taxon>
        <taxon>Lactobacillales</taxon>
        <taxon>Streptococcaceae</taxon>
        <taxon>Streptococcus</taxon>
    </lineage>
</organism>
<evidence type="ECO:0000313" key="1">
    <source>
        <dbReference type="EMBL" id="SDO95909.1"/>
    </source>
</evidence>
<dbReference type="RefSeq" id="WP_074482432.1">
    <property type="nucleotide sequence ID" value="NZ_FNJK01000003.1"/>
</dbReference>
<dbReference type="AlphaFoldDB" id="A0A1H0NTB9"/>
<dbReference type="Proteomes" id="UP000183816">
    <property type="component" value="Unassembled WGS sequence"/>
</dbReference>
<proteinExistence type="predicted"/>
<reference evidence="1 2" key="1">
    <citation type="submission" date="2016-10" db="EMBL/GenBank/DDBJ databases">
        <authorList>
            <person name="de Groot N.N."/>
        </authorList>
    </citation>
    <scope>NUCLEOTIDE SEQUENCE [LARGE SCALE GENOMIC DNA]</scope>
    <source>
        <strain evidence="1 2">Sb04</strain>
    </source>
</reference>
<sequence length="101" mass="11186">MSKLVKEELLNDVYNLVLSTDIKDDERQTLLAFKNTVERGGDFDKAVVNLASDLRQIGVANITKKEKMSPSVNEFYKTISSHGLFEGNLARGLAATGVIFH</sequence>